<dbReference type="Proteomes" id="UP000595140">
    <property type="component" value="Unassembled WGS sequence"/>
</dbReference>
<dbReference type="EMBL" id="OOIL02000218">
    <property type="protein sequence ID" value="VFQ62145.1"/>
    <property type="molecule type" value="Genomic_DNA"/>
</dbReference>
<proteinExistence type="predicted"/>
<dbReference type="AlphaFoldDB" id="A0A484KC96"/>
<reference evidence="1 2" key="1">
    <citation type="submission" date="2018-04" db="EMBL/GenBank/DDBJ databases">
        <authorList>
            <person name="Vogel A."/>
        </authorList>
    </citation>
    <scope>NUCLEOTIDE SEQUENCE [LARGE SCALE GENOMIC DNA]</scope>
</reference>
<keyword evidence="2" id="KW-1185">Reference proteome</keyword>
<organism evidence="1 2">
    <name type="scientific">Cuscuta campestris</name>
    <dbReference type="NCBI Taxonomy" id="132261"/>
    <lineage>
        <taxon>Eukaryota</taxon>
        <taxon>Viridiplantae</taxon>
        <taxon>Streptophyta</taxon>
        <taxon>Embryophyta</taxon>
        <taxon>Tracheophyta</taxon>
        <taxon>Spermatophyta</taxon>
        <taxon>Magnoliopsida</taxon>
        <taxon>eudicotyledons</taxon>
        <taxon>Gunneridae</taxon>
        <taxon>Pentapetalae</taxon>
        <taxon>asterids</taxon>
        <taxon>lamiids</taxon>
        <taxon>Solanales</taxon>
        <taxon>Convolvulaceae</taxon>
        <taxon>Cuscuteae</taxon>
        <taxon>Cuscuta</taxon>
        <taxon>Cuscuta subgen. Grammica</taxon>
        <taxon>Cuscuta sect. Cleistogrammica</taxon>
    </lineage>
</organism>
<protein>
    <submittedName>
        <fullName evidence="1">Uncharacterized protein</fullName>
    </submittedName>
</protein>
<evidence type="ECO:0000313" key="1">
    <source>
        <dbReference type="EMBL" id="VFQ62145.1"/>
    </source>
</evidence>
<sequence length="97" mass="10412">MLVFFFGTSTFSLYIYPLPLSLSRTFYCSSQACSPPPPSPFPSAATTTSAATVGDCNSLLVPAGILFLRKRIAAHILHVVLAGDERISDFLVGVCRN</sequence>
<accession>A0A484KC96</accession>
<evidence type="ECO:0000313" key="2">
    <source>
        <dbReference type="Proteomes" id="UP000595140"/>
    </source>
</evidence>
<name>A0A484KC96_9ASTE</name>
<gene>
    <name evidence="1" type="ORF">CCAM_LOCUS3921</name>
</gene>